<evidence type="ECO:0000256" key="3">
    <source>
        <dbReference type="ARBA" id="ARBA00023002"/>
    </source>
</evidence>
<keyword evidence="5 7" id="KW-0411">Iron-sulfur</keyword>
<keyword evidence="2 7" id="KW-0479">Metal-binding</keyword>
<feature type="binding site" evidence="7">
    <location>
        <position position="275"/>
    </location>
    <ligand>
        <name>[4Fe-4S] cluster</name>
        <dbReference type="ChEBI" id="CHEBI:49883"/>
    </ligand>
</feature>
<dbReference type="Gene3D" id="3.20.20.20">
    <property type="entry name" value="Dihydropteroate synthase-like"/>
    <property type="match status" value="1"/>
</dbReference>
<dbReference type="GO" id="GO:0046429">
    <property type="term" value="F:4-hydroxy-3-methylbut-2-en-1-yl diphosphate synthase activity (ferredoxin)"/>
    <property type="evidence" value="ECO:0007669"/>
    <property type="project" value="UniProtKB-UniRule"/>
</dbReference>
<dbReference type="UniPathway" id="UPA00056">
    <property type="reaction ID" value="UER00096"/>
</dbReference>
<keyword evidence="3 7" id="KW-0560">Oxidoreductase</keyword>
<name>A0A3E3IRR5_9FIRM</name>
<dbReference type="GO" id="GO:0141197">
    <property type="term" value="F:4-hydroxy-3-methylbut-2-enyl-diphosphate synthase activity (flavodoxin)"/>
    <property type="evidence" value="ECO:0007669"/>
    <property type="project" value="UniProtKB-EC"/>
</dbReference>
<dbReference type="SUPFAM" id="SSF51717">
    <property type="entry name" value="Dihydropteroate synthetase-like"/>
    <property type="match status" value="1"/>
</dbReference>
<gene>
    <name evidence="7" type="primary">ispG</name>
    <name evidence="10" type="ORF">DXC40_01450</name>
</gene>
<dbReference type="GO" id="GO:0016114">
    <property type="term" value="P:terpenoid biosynthetic process"/>
    <property type="evidence" value="ECO:0007669"/>
    <property type="project" value="InterPro"/>
</dbReference>
<dbReference type="InterPro" id="IPR045854">
    <property type="entry name" value="NO2/SO3_Rdtase_4Fe4S_sf"/>
</dbReference>
<dbReference type="EMBL" id="QVME01000001">
    <property type="protein sequence ID" value="RGE69760.1"/>
    <property type="molecule type" value="Genomic_DNA"/>
</dbReference>
<dbReference type="InterPro" id="IPR004588">
    <property type="entry name" value="IspG_bac-typ"/>
</dbReference>
<comment type="pathway">
    <text evidence="7">Isoprenoid biosynthesis; isopentenyl diphosphate biosynthesis via DXP pathway; isopentenyl diphosphate from 1-deoxy-D-xylulose 5-phosphate: step 5/6.</text>
</comment>
<dbReference type="GO" id="GO:0005506">
    <property type="term" value="F:iron ion binding"/>
    <property type="evidence" value="ECO:0007669"/>
    <property type="project" value="InterPro"/>
</dbReference>
<dbReference type="FunFam" id="3.20.20.20:FF:000001">
    <property type="entry name" value="4-hydroxy-3-methylbut-2-en-1-yl diphosphate synthase (flavodoxin)"/>
    <property type="match status" value="1"/>
</dbReference>
<dbReference type="Gene3D" id="3.30.413.10">
    <property type="entry name" value="Sulfite Reductase Hemoprotein, domain 1"/>
    <property type="match status" value="1"/>
</dbReference>
<dbReference type="GO" id="GO:0019288">
    <property type="term" value="P:isopentenyl diphosphate biosynthetic process, methylerythritol 4-phosphate pathway"/>
    <property type="evidence" value="ECO:0007669"/>
    <property type="project" value="UniProtKB-UniRule"/>
</dbReference>
<comment type="similarity">
    <text evidence="7">Belongs to the IspG family.</text>
</comment>
<dbReference type="PANTHER" id="PTHR30454:SF0">
    <property type="entry name" value="4-HYDROXY-3-METHYLBUT-2-EN-1-YL DIPHOSPHATE SYNTHASE (FERREDOXIN), CHLOROPLASTIC"/>
    <property type="match status" value="1"/>
</dbReference>
<dbReference type="NCBIfam" id="NF001540">
    <property type="entry name" value="PRK00366.1"/>
    <property type="match status" value="1"/>
</dbReference>
<keyword evidence="6 7" id="KW-0414">Isoprene biosynthesis</keyword>
<comment type="catalytic activity">
    <reaction evidence="7">
        <text>(2E)-4-hydroxy-3-methylbut-2-enyl diphosphate + oxidized [flavodoxin] + H2O + 2 H(+) = 2-C-methyl-D-erythritol 2,4-cyclic diphosphate + reduced [flavodoxin]</text>
        <dbReference type="Rhea" id="RHEA:43604"/>
        <dbReference type="Rhea" id="RHEA-COMP:10622"/>
        <dbReference type="Rhea" id="RHEA-COMP:10623"/>
        <dbReference type="ChEBI" id="CHEBI:15377"/>
        <dbReference type="ChEBI" id="CHEBI:15378"/>
        <dbReference type="ChEBI" id="CHEBI:57618"/>
        <dbReference type="ChEBI" id="CHEBI:58210"/>
        <dbReference type="ChEBI" id="CHEBI:58483"/>
        <dbReference type="ChEBI" id="CHEBI:128753"/>
        <dbReference type="EC" id="1.17.7.3"/>
    </reaction>
</comment>
<reference evidence="10 11" key="1">
    <citation type="submission" date="2018-08" db="EMBL/GenBank/DDBJ databases">
        <title>A genome reference for cultivated species of the human gut microbiota.</title>
        <authorList>
            <person name="Zou Y."/>
            <person name="Xue W."/>
            <person name="Luo G."/>
        </authorList>
    </citation>
    <scope>NUCLEOTIDE SEQUENCE [LARGE SCALE GENOMIC DNA]</scope>
    <source>
        <strain evidence="10 11">TF05-12AC</strain>
    </source>
</reference>
<evidence type="ECO:0000256" key="4">
    <source>
        <dbReference type="ARBA" id="ARBA00023004"/>
    </source>
</evidence>
<evidence type="ECO:0000259" key="9">
    <source>
        <dbReference type="Pfam" id="PF26540"/>
    </source>
</evidence>
<feature type="domain" description="IspG C-terminal" evidence="9">
    <location>
        <begin position="268"/>
        <end position="354"/>
    </location>
</feature>
<comment type="cofactor">
    <cofactor evidence="7">
        <name>[4Fe-4S] cluster</name>
        <dbReference type="ChEBI" id="CHEBI:49883"/>
    </cofactor>
    <text evidence="7">Binds 1 [4Fe-4S] cluster.</text>
</comment>
<comment type="caution">
    <text evidence="10">The sequence shown here is derived from an EMBL/GenBank/DDBJ whole genome shotgun (WGS) entry which is preliminary data.</text>
</comment>
<dbReference type="PANTHER" id="PTHR30454">
    <property type="entry name" value="4-HYDROXY-3-METHYLBUT-2-EN-1-YL DIPHOSPHATE SYNTHASE"/>
    <property type="match status" value="1"/>
</dbReference>
<dbReference type="NCBIfam" id="TIGR00612">
    <property type="entry name" value="ispG_gcpE"/>
    <property type="match status" value="1"/>
</dbReference>
<keyword evidence="1 7" id="KW-0004">4Fe-4S</keyword>
<evidence type="ECO:0000256" key="6">
    <source>
        <dbReference type="ARBA" id="ARBA00023229"/>
    </source>
</evidence>
<dbReference type="Pfam" id="PF26540">
    <property type="entry name" value="GcpE_C"/>
    <property type="match status" value="1"/>
</dbReference>
<evidence type="ECO:0000256" key="5">
    <source>
        <dbReference type="ARBA" id="ARBA00023014"/>
    </source>
</evidence>
<dbReference type="InterPro" id="IPR016425">
    <property type="entry name" value="IspG_bac"/>
</dbReference>
<feature type="binding site" evidence="7">
    <location>
        <position position="314"/>
    </location>
    <ligand>
        <name>[4Fe-4S] cluster</name>
        <dbReference type="ChEBI" id="CHEBI:49883"/>
    </ligand>
</feature>
<dbReference type="AlphaFoldDB" id="A0A3E3IRR5"/>
<dbReference type="Proteomes" id="UP000260828">
    <property type="component" value="Unassembled WGS sequence"/>
</dbReference>
<proteinExistence type="inferred from homology"/>
<dbReference type="EC" id="1.17.7.3" evidence="7"/>
<feature type="binding site" evidence="7">
    <location>
        <position position="307"/>
    </location>
    <ligand>
        <name>[4Fe-4S] cluster</name>
        <dbReference type="ChEBI" id="CHEBI:49883"/>
    </ligand>
</feature>
<feature type="domain" description="IspG TIM-barrel" evidence="8">
    <location>
        <begin position="15"/>
        <end position="254"/>
    </location>
</feature>
<dbReference type="GO" id="GO:0051539">
    <property type="term" value="F:4 iron, 4 sulfur cluster binding"/>
    <property type="evidence" value="ECO:0007669"/>
    <property type="project" value="UniProtKB-UniRule"/>
</dbReference>
<dbReference type="InterPro" id="IPR058578">
    <property type="entry name" value="IspG_TIM"/>
</dbReference>
<dbReference type="SUPFAM" id="SSF56014">
    <property type="entry name" value="Nitrite and sulphite reductase 4Fe-4S domain-like"/>
    <property type="match status" value="1"/>
</dbReference>
<comment type="function">
    <text evidence="7">Converts 2C-methyl-D-erythritol 2,4-cyclodiphosphate (ME-2,4cPP) into 1-hydroxy-2-methyl-2-(E)-butenyl 4-diphosphate.</text>
</comment>
<evidence type="ECO:0000256" key="1">
    <source>
        <dbReference type="ARBA" id="ARBA00022485"/>
    </source>
</evidence>
<dbReference type="InterPro" id="IPR011005">
    <property type="entry name" value="Dihydropteroate_synth-like_sf"/>
</dbReference>
<organism evidence="10 11">
    <name type="scientific">Anaerotruncus colihominis</name>
    <dbReference type="NCBI Taxonomy" id="169435"/>
    <lineage>
        <taxon>Bacteria</taxon>
        <taxon>Bacillati</taxon>
        <taxon>Bacillota</taxon>
        <taxon>Clostridia</taxon>
        <taxon>Eubacteriales</taxon>
        <taxon>Oscillospiraceae</taxon>
        <taxon>Anaerotruncus</taxon>
    </lineage>
</organism>
<evidence type="ECO:0000313" key="11">
    <source>
        <dbReference type="Proteomes" id="UP000260828"/>
    </source>
</evidence>
<accession>A0A3E3IRR5</accession>
<dbReference type="HAMAP" id="MF_00159">
    <property type="entry name" value="IspG"/>
    <property type="match status" value="1"/>
</dbReference>
<evidence type="ECO:0000313" key="10">
    <source>
        <dbReference type="EMBL" id="RGE69760.1"/>
    </source>
</evidence>
<evidence type="ECO:0000256" key="2">
    <source>
        <dbReference type="ARBA" id="ARBA00022723"/>
    </source>
</evidence>
<keyword evidence="4 7" id="KW-0408">Iron</keyword>
<evidence type="ECO:0000256" key="7">
    <source>
        <dbReference type="HAMAP-Rule" id="MF_00159"/>
    </source>
</evidence>
<dbReference type="Pfam" id="PF04551">
    <property type="entry name" value="GcpE"/>
    <property type="match status" value="1"/>
</dbReference>
<dbReference type="InterPro" id="IPR058579">
    <property type="entry name" value="IspG_C"/>
</dbReference>
<sequence length="362" mass="38274">MAKFQRTRRKGAFMTRTVKIGSVTIGGGASIAVQSMLNRPASDVPGNVRQARALEAAGCDIIRVAVPDRASVRLVEQIRSAVRIPLVADIHFDYRIALDCVAAGIDKIRINPGNIGDDAHVRAVADACAAAGVPIRIGVNSGSLEKQILAKYGAPTPQALVDSALYHARLLERFDFNNIVISIKSSNVPSMIAAYRLAAAQMDYPLHLGVTEAGTRRMGIIKSSVGIGSLLCDGIGDTIRVSLTDDPIEEVRAARDILKAVGKGTGVEIVSCPTCGRTQIDLIALAERVEKALADCNKPIKVAVMGCAVNGPGEAREADIGIAGGNGEALLFKKGVPYGKYPEEQILDVLLEEIGRMESEGV</sequence>
<feature type="binding site" evidence="7">
    <location>
        <position position="272"/>
    </location>
    <ligand>
        <name>[4Fe-4S] cluster</name>
        <dbReference type="ChEBI" id="CHEBI:49883"/>
    </ligand>
</feature>
<evidence type="ECO:0000259" key="8">
    <source>
        <dbReference type="Pfam" id="PF04551"/>
    </source>
</evidence>
<dbReference type="PIRSF" id="PIRSF004640">
    <property type="entry name" value="IspG"/>
    <property type="match status" value="1"/>
</dbReference>
<protein>
    <recommendedName>
        <fullName evidence="7">4-hydroxy-3-methylbut-2-en-1-yl diphosphate synthase (flavodoxin)</fullName>
        <ecNumber evidence="7">1.17.7.3</ecNumber>
    </recommendedName>
    <alternativeName>
        <fullName evidence="7">1-hydroxy-2-methyl-2-(E)-butenyl 4-diphosphate synthase</fullName>
    </alternativeName>
</protein>